<organism evidence="27 28">
    <name type="scientific">Agrocybe chaxingu</name>
    <dbReference type="NCBI Taxonomy" id="84603"/>
    <lineage>
        <taxon>Eukaryota</taxon>
        <taxon>Fungi</taxon>
        <taxon>Dikarya</taxon>
        <taxon>Basidiomycota</taxon>
        <taxon>Agaricomycotina</taxon>
        <taxon>Agaricomycetes</taxon>
        <taxon>Agaricomycetidae</taxon>
        <taxon>Agaricales</taxon>
        <taxon>Agaricineae</taxon>
        <taxon>Strophariaceae</taxon>
        <taxon>Agrocybe</taxon>
    </lineage>
</organism>
<keyword evidence="9" id="KW-0276">Fatty acid metabolism</keyword>
<evidence type="ECO:0000256" key="15">
    <source>
        <dbReference type="ARBA" id="ARBA00023267"/>
    </source>
</evidence>
<dbReference type="PROSITE" id="PS50968">
    <property type="entry name" value="BIOTINYL_LIPOYL"/>
    <property type="match status" value="1"/>
</dbReference>
<dbReference type="PROSITE" id="PS00188">
    <property type="entry name" value="BIOTIN"/>
    <property type="match status" value="1"/>
</dbReference>
<dbReference type="Pfam" id="PF01039">
    <property type="entry name" value="Carboxyl_trans"/>
    <property type="match status" value="1"/>
</dbReference>
<feature type="domain" description="ATP-grasp" evidence="23">
    <location>
        <begin position="884"/>
        <end position="1081"/>
    </location>
</feature>
<evidence type="ECO:0000256" key="17">
    <source>
        <dbReference type="ARBA" id="ARBA00048065"/>
    </source>
</evidence>
<dbReference type="InterPro" id="IPR011054">
    <property type="entry name" value="Rudment_hybrid_motif"/>
</dbReference>
<dbReference type="InterPro" id="IPR011762">
    <property type="entry name" value="COA_CT_N"/>
</dbReference>
<keyword evidence="5" id="KW-0963">Cytoplasm</keyword>
<evidence type="ECO:0000256" key="5">
    <source>
        <dbReference type="ARBA" id="ARBA00022490"/>
    </source>
</evidence>
<evidence type="ECO:0000256" key="11">
    <source>
        <dbReference type="ARBA" id="ARBA00023098"/>
    </source>
</evidence>
<dbReference type="InterPro" id="IPR001882">
    <property type="entry name" value="Biotin_BS"/>
</dbReference>
<dbReference type="GO" id="GO:0003779">
    <property type="term" value="F:actin binding"/>
    <property type="evidence" value="ECO:0007669"/>
    <property type="project" value="UniProtKB-KW"/>
</dbReference>
<keyword evidence="21" id="KW-0812">Transmembrane</keyword>
<dbReference type="Proteomes" id="UP001148786">
    <property type="component" value="Unassembled WGS sequence"/>
</dbReference>
<evidence type="ECO:0000256" key="3">
    <source>
        <dbReference type="ARBA" id="ARBA00004956"/>
    </source>
</evidence>
<dbReference type="GO" id="GO:0003989">
    <property type="term" value="F:acetyl-CoA carboxylase activity"/>
    <property type="evidence" value="ECO:0007669"/>
    <property type="project" value="UniProtKB-EC"/>
</dbReference>
<feature type="domain" description="CoA carboxyltransferase N-terminal" evidence="25">
    <location>
        <begin position="2168"/>
        <end position="2506"/>
    </location>
</feature>
<dbReference type="InterPro" id="IPR016185">
    <property type="entry name" value="PreATP-grasp_dom_sf"/>
</dbReference>
<evidence type="ECO:0000256" key="14">
    <source>
        <dbReference type="ARBA" id="ARBA00023212"/>
    </source>
</evidence>
<comment type="pathway">
    <text evidence="3">Lipid metabolism; malonyl-CoA biosynthesis; malonyl-CoA from acetyl-CoA: step 1/1.</text>
</comment>
<dbReference type="InterPro" id="IPR011763">
    <property type="entry name" value="COA_CT_C"/>
</dbReference>
<comment type="catalytic activity">
    <reaction evidence="18">
        <text>N(6)-biotinyl-L-lysyl-[protein] + hydrogencarbonate + ATP = N(6)-carboxybiotinyl-L-lysyl-[protein] + ADP + phosphate + H(+)</text>
        <dbReference type="Rhea" id="RHEA:13501"/>
        <dbReference type="Rhea" id="RHEA-COMP:10505"/>
        <dbReference type="Rhea" id="RHEA-COMP:10506"/>
        <dbReference type="ChEBI" id="CHEBI:15378"/>
        <dbReference type="ChEBI" id="CHEBI:17544"/>
        <dbReference type="ChEBI" id="CHEBI:30616"/>
        <dbReference type="ChEBI" id="CHEBI:43474"/>
        <dbReference type="ChEBI" id="CHEBI:83144"/>
        <dbReference type="ChEBI" id="CHEBI:83145"/>
        <dbReference type="ChEBI" id="CHEBI:456216"/>
        <dbReference type="EC" id="6.3.4.14"/>
    </reaction>
</comment>
<dbReference type="Gene3D" id="2.40.50.100">
    <property type="match status" value="1"/>
</dbReference>
<feature type="domain" description="CoA carboxyltransferase C-terminal" evidence="26">
    <location>
        <begin position="2510"/>
        <end position="2824"/>
    </location>
</feature>
<dbReference type="SUPFAM" id="SSF52096">
    <property type="entry name" value="ClpP/crotonase"/>
    <property type="match status" value="2"/>
</dbReference>
<dbReference type="GO" id="GO:0005524">
    <property type="term" value="F:ATP binding"/>
    <property type="evidence" value="ECO:0007669"/>
    <property type="project" value="UniProtKB-UniRule"/>
</dbReference>
<dbReference type="InterPro" id="IPR011761">
    <property type="entry name" value="ATP-grasp"/>
</dbReference>
<dbReference type="GO" id="GO:0005739">
    <property type="term" value="C:mitochondrion"/>
    <property type="evidence" value="ECO:0007669"/>
    <property type="project" value="TreeGrafter"/>
</dbReference>
<dbReference type="InterPro" id="IPR049074">
    <property type="entry name" value="ACCA_BT"/>
</dbReference>
<gene>
    <name evidence="27" type="ORF">NLJ89_g2040</name>
</gene>
<evidence type="ECO:0000256" key="16">
    <source>
        <dbReference type="ARBA" id="ARBA00023268"/>
    </source>
</evidence>
<dbReference type="InterPro" id="IPR007188">
    <property type="entry name" value="ARPC2"/>
</dbReference>
<feature type="domain" description="Lipoyl-binding" evidence="22">
    <location>
        <begin position="1367"/>
        <end position="1441"/>
    </location>
</feature>
<keyword evidence="7" id="KW-0436">Ligase</keyword>
<dbReference type="Pfam" id="PF21385">
    <property type="entry name" value="ACCA_BT"/>
    <property type="match status" value="1"/>
</dbReference>
<comment type="catalytic activity">
    <reaction evidence="17">
        <text>hydrogencarbonate + acetyl-CoA + ATP = malonyl-CoA + ADP + phosphate + H(+)</text>
        <dbReference type="Rhea" id="RHEA:11308"/>
        <dbReference type="ChEBI" id="CHEBI:15378"/>
        <dbReference type="ChEBI" id="CHEBI:17544"/>
        <dbReference type="ChEBI" id="CHEBI:30616"/>
        <dbReference type="ChEBI" id="CHEBI:43474"/>
        <dbReference type="ChEBI" id="CHEBI:57288"/>
        <dbReference type="ChEBI" id="CHEBI:57384"/>
        <dbReference type="ChEBI" id="CHEBI:456216"/>
        <dbReference type="EC" id="6.4.1.2"/>
    </reaction>
</comment>
<evidence type="ECO:0000256" key="7">
    <source>
        <dbReference type="ARBA" id="ARBA00022598"/>
    </source>
</evidence>
<feature type="domain" description="Biotin carboxylation" evidence="24">
    <location>
        <begin position="732"/>
        <end position="1240"/>
    </location>
</feature>
<dbReference type="GO" id="GO:0004075">
    <property type="term" value="F:biotin carboxylase activity"/>
    <property type="evidence" value="ECO:0007669"/>
    <property type="project" value="UniProtKB-EC"/>
</dbReference>
<keyword evidence="11" id="KW-0443">Lipid metabolism</keyword>
<dbReference type="Pfam" id="PF00289">
    <property type="entry name" value="Biotin_carb_N"/>
    <property type="match status" value="1"/>
</dbReference>
<evidence type="ECO:0000256" key="19">
    <source>
        <dbReference type="PROSITE-ProRule" id="PRU00409"/>
    </source>
</evidence>
<comment type="similarity">
    <text evidence="4">Belongs to the ARPC2 family.</text>
</comment>
<evidence type="ECO:0000256" key="1">
    <source>
        <dbReference type="ARBA" id="ARBA00001953"/>
    </source>
</evidence>
<evidence type="ECO:0000256" key="10">
    <source>
        <dbReference type="ARBA" id="ARBA00022840"/>
    </source>
</evidence>
<evidence type="ECO:0000256" key="2">
    <source>
        <dbReference type="ARBA" id="ARBA00004245"/>
    </source>
</evidence>
<dbReference type="InterPro" id="IPR005481">
    <property type="entry name" value="BC-like_N"/>
</dbReference>
<dbReference type="SUPFAM" id="SSF52440">
    <property type="entry name" value="PreATP-grasp domain"/>
    <property type="match status" value="1"/>
</dbReference>
<dbReference type="FunFam" id="3.40.50.20:FF:000005">
    <property type="entry name" value="acetyl-CoA carboxylase isoform X2"/>
    <property type="match status" value="1"/>
</dbReference>
<keyword evidence="8 19" id="KW-0547">Nucleotide-binding</keyword>
<feature type="transmembrane region" description="Helical" evidence="21">
    <location>
        <begin position="342"/>
        <end position="366"/>
    </location>
</feature>
<dbReference type="GO" id="GO:0006633">
    <property type="term" value="P:fatty acid biosynthetic process"/>
    <property type="evidence" value="ECO:0007669"/>
    <property type="project" value="UniProtKB-KW"/>
</dbReference>
<dbReference type="InterPro" id="IPR000089">
    <property type="entry name" value="Biotin_lipoyl"/>
</dbReference>
<dbReference type="Pfam" id="PF02786">
    <property type="entry name" value="CPSase_L_D2"/>
    <property type="match status" value="1"/>
</dbReference>
<dbReference type="EMBL" id="JANKHO010000118">
    <property type="protein sequence ID" value="KAJ3514983.1"/>
    <property type="molecule type" value="Genomic_DNA"/>
</dbReference>
<dbReference type="Gene3D" id="3.30.470.20">
    <property type="entry name" value="ATP-grasp fold, B domain"/>
    <property type="match status" value="1"/>
</dbReference>
<evidence type="ECO:0000259" key="25">
    <source>
        <dbReference type="PROSITE" id="PS50980"/>
    </source>
</evidence>
<dbReference type="InterPro" id="IPR049076">
    <property type="entry name" value="ACCA"/>
</dbReference>
<reference evidence="27" key="1">
    <citation type="submission" date="2022-07" db="EMBL/GenBank/DDBJ databases">
        <title>Genome Sequence of Agrocybe chaxingu.</title>
        <authorList>
            <person name="Buettner E."/>
        </authorList>
    </citation>
    <scope>NUCLEOTIDE SEQUENCE</scope>
    <source>
        <strain evidence="27">MP-N11</strain>
    </source>
</reference>
<dbReference type="PROSITE" id="PS50980">
    <property type="entry name" value="COA_CT_NTER"/>
    <property type="match status" value="1"/>
</dbReference>
<keyword evidence="12" id="KW-0275">Fatty acid biosynthesis</keyword>
<dbReference type="SUPFAM" id="SSF51230">
    <property type="entry name" value="Single hybrid motif"/>
    <property type="match status" value="1"/>
</dbReference>
<accession>A0A9W8K561</accession>
<comment type="caution">
    <text evidence="27">The sequence shown here is derived from an EMBL/GenBank/DDBJ whole genome shotgun (WGS) entry which is preliminary data.</text>
</comment>
<dbReference type="Gene3D" id="3.90.226.10">
    <property type="entry name" value="2-enoyl-CoA Hydratase, Chain A, domain 1"/>
    <property type="match status" value="2"/>
</dbReference>
<evidence type="ECO:0000259" key="23">
    <source>
        <dbReference type="PROSITE" id="PS50975"/>
    </source>
</evidence>
<dbReference type="GO" id="GO:0030041">
    <property type="term" value="P:actin filament polymerization"/>
    <property type="evidence" value="ECO:0007669"/>
    <property type="project" value="InterPro"/>
</dbReference>
<evidence type="ECO:0000313" key="27">
    <source>
        <dbReference type="EMBL" id="KAJ3514983.1"/>
    </source>
</evidence>
<dbReference type="CDD" id="cd12087">
    <property type="entry name" value="TM_EGFR-like"/>
    <property type="match status" value="1"/>
</dbReference>
<dbReference type="FunFam" id="2.40.460.10:FF:000001">
    <property type="entry name" value="Acetyl-CoA carboxylase 1"/>
    <property type="match status" value="1"/>
</dbReference>
<dbReference type="InterPro" id="IPR011053">
    <property type="entry name" value="Single_hybrid_motif"/>
</dbReference>
<dbReference type="Gene3D" id="3.40.50.20">
    <property type="match status" value="1"/>
</dbReference>
<dbReference type="SUPFAM" id="SSF69645">
    <property type="entry name" value="Arp2/3 complex subunits"/>
    <property type="match status" value="2"/>
</dbReference>
<dbReference type="OrthoDB" id="14612at2759"/>
<keyword evidence="16" id="KW-0511">Multifunctional enzyme</keyword>
<evidence type="ECO:0000256" key="20">
    <source>
        <dbReference type="SAM" id="MobiDB-lite"/>
    </source>
</evidence>
<dbReference type="Gene3D" id="3.90.1770.10">
    <property type="entry name" value="PreATP-grasp domain"/>
    <property type="match status" value="1"/>
</dbReference>
<evidence type="ECO:0000256" key="13">
    <source>
        <dbReference type="ARBA" id="ARBA00023203"/>
    </source>
</evidence>
<dbReference type="FunFam" id="3.90.226.10:FF:000010">
    <property type="entry name" value="acetyl-CoA carboxylase isoform X2"/>
    <property type="match status" value="1"/>
</dbReference>
<evidence type="ECO:0008006" key="29">
    <source>
        <dbReference type="Google" id="ProtNLM"/>
    </source>
</evidence>
<dbReference type="FunFam" id="2.40.50.100:FF:000005">
    <property type="entry name" value="Acetyl-CoA carboxylase 1"/>
    <property type="match status" value="1"/>
</dbReference>
<name>A0A9W8K561_9AGAR</name>
<dbReference type="InterPro" id="IPR034666">
    <property type="entry name" value="ARPC2/4"/>
</dbReference>
<dbReference type="GO" id="GO:0005885">
    <property type="term" value="C:Arp2/3 protein complex"/>
    <property type="evidence" value="ECO:0007669"/>
    <property type="project" value="InterPro"/>
</dbReference>
<dbReference type="Pfam" id="PF08326">
    <property type="entry name" value="ACC_central"/>
    <property type="match status" value="1"/>
</dbReference>
<comment type="cofactor">
    <cofactor evidence="1">
        <name>biotin</name>
        <dbReference type="ChEBI" id="CHEBI:57586"/>
    </cofactor>
</comment>
<keyword evidence="6" id="KW-0444">Lipid biosynthesis</keyword>
<dbReference type="InterPro" id="IPR013537">
    <property type="entry name" value="AcCoA_COase_cen"/>
</dbReference>
<evidence type="ECO:0000313" key="28">
    <source>
        <dbReference type="Proteomes" id="UP001148786"/>
    </source>
</evidence>
<evidence type="ECO:0000259" key="26">
    <source>
        <dbReference type="PROSITE" id="PS50989"/>
    </source>
</evidence>
<dbReference type="InterPro" id="IPR034733">
    <property type="entry name" value="AcCoA_carboxyl_beta"/>
</dbReference>
<dbReference type="GO" id="GO:0046872">
    <property type="term" value="F:metal ion binding"/>
    <property type="evidence" value="ECO:0007669"/>
    <property type="project" value="InterPro"/>
</dbReference>
<dbReference type="FunFam" id="3.30.1490.20:FF:000003">
    <property type="entry name" value="acetyl-CoA carboxylase isoform X1"/>
    <property type="match status" value="1"/>
</dbReference>
<feature type="region of interest" description="Disordered" evidence="20">
    <location>
        <begin position="306"/>
        <end position="333"/>
    </location>
</feature>
<evidence type="ECO:0000256" key="12">
    <source>
        <dbReference type="ARBA" id="ARBA00023160"/>
    </source>
</evidence>
<dbReference type="Gene3D" id="3.30.1460.20">
    <property type="match status" value="2"/>
</dbReference>
<keyword evidence="21" id="KW-1133">Transmembrane helix</keyword>
<evidence type="ECO:0000259" key="24">
    <source>
        <dbReference type="PROSITE" id="PS50979"/>
    </source>
</evidence>
<evidence type="ECO:0000256" key="9">
    <source>
        <dbReference type="ARBA" id="ARBA00022832"/>
    </source>
</evidence>
<evidence type="ECO:0000256" key="6">
    <source>
        <dbReference type="ARBA" id="ARBA00022516"/>
    </source>
</evidence>
<dbReference type="CDD" id="cd06850">
    <property type="entry name" value="biotinyl_domain"/>
    <property type="match status" value="1"/>
</dbReference>
<dbReference type="Gene3D" id="2.40.460.10">
    <property type="entry name" value="Biotin dependent carboxylase carboxyltransferase"/>
    <property type="match status" value="1"/>
</dbReference>
<dbReference type="InterPro" id="IPR011764">
    <property type="entry name" value="Biotin_carboxylation_dom"/>
</dbReference>
<proteinExistence type="inferred from homology"/>
<dbReference type="InterPro" id="IPR005479">
    <property type="entry name" value="CPAse_ATP-bd"/>
</dbReference>
<dbReference type="InterPro" id="IPR013815">
    <property type="entry name" value="ATP_grasp_subdomain_1"/>
</dbReference>
<dbReference type="Gene3D" id="3.30.1490.20">
    <property type="entry name" value="ATP-grasp fold, A domain"/>
    <property type="match status" value="1"/>
</dbReference>
<dbReference type="SUPFAM" id="SSF51246">
    <property type="entry name" value="Rudiment single hybrid motif"/>
    <property type="match status" value="1"/>
</dbReference>
<evidence type="ECO:0000256" key="21">
    <source>
        <dbReference type="SAM" id="Phobius"/>
    </source>
</evidence>
<feature type="compositionally biased region" description="Low complexity" evidence="20">
    <location>
        <begin position="307"/>
        <end position="333"/>
    </location>
</feature>
<protein>
    <recommendedName>
        <fullName evidence="29">Biotin carboxylase</fullName>
    </recommendedName>
</protein>
<evidence type="ECO:0000256" key="4">
    <source>
        <dbReference type="ARBA" id="ARBA00007192"/>
    </source>
</evidence>
<evidence type="ECO:0000256" key="8">
    <source>
        <dbReference type="ARBA" id="ARBA00022741"/>
    </source>
</evidence>
<keyword evidence="21" id="KW-0472">Membrane</keyword>
<dbReference type="PROSITE" id="PS50989">
    <property type="entry name" value="COA_CT_CTER"/>
    <property type="match status" value="1"/>
</dbReference>
<dbReference type="Pfam" id="PF00364">
    <property type="entry name" value="Biotin_lipoyl"/>
    <property type="match status" value="1"/>
</dbReference>
<dbReference type="Pfam" id="PF02785">
    <property type="entry name" value="Biotin_carb_C"/>
    <property type="match status" value="1"/>
</dbReference>
<dbReference type="PROSITE" id="PS50979">
    <property type="entry name" value="BC"/>
    <property type="match status" value="1"/>
</dbReference>
<evidence type="ECO:0000259" key="22">
    <source>
        <dbReference type="PROSITE" id="PS50968"/>
    </source>
</evidence>
<sequence>MGHIPPPDSIPSAKFTAPRNGDIIEENTSFSLAINTRNVITGVSVNTQTNFFAAPQQLSDGSVRGNYHLVIEEITSIDQPTLTNPRTFTFFQLLLDPTVASVVRSGLPAGFYRATATVHAANSQPVLVPMHQHGSLNDAVYYVLQPRANGSPSFHSKHATQPSARFIFPVFNATVTENTPFTVTLAVGNLEAGNFVNPTTNFLAAPQQLSLDGLILGYSSIVVEQMSSINQASPTDPRNFVFFKSLTSAAVNNQLTTEITGGLPAGVYRLSSIVSAANHQPVLSPVNQRGAVDDIVYFFVEAANNGSSSNTGLSSTSSTPSTPTATPSQSDTSIAAARTPPVGLIAGVSVAGVVLLLAIILGLFVWRRRHMKKQMEDTFEQPYAGFTPFTDGSYVSFHSAPTIQAAGHIKAGPKLICRRPGNVDVVFVDYDNVRFHLSTPERKTSLLLSMNIRCWDELVQHGALEVLKREYGSLLLSQVEPDYNVSLVIDLEQVPSDAESREAFVTSLSLLKRNALAAPFERGFATQKRLESSGGQGELMQVHYRDEEAMFIQAAPDRVTVIFSTVFREETDRIFGKVFLQEFVDARRQPSIQNAPQVLYSNRDPPLEIRHIPGLRNSEDIGYVTFVLFPRHFTNPSVQAATISHIQLFRDYLHYHIKCSKAYMHSRMRHRVTEFQKWKDNACVPQDCLFTVRRIELAMSAYDHSRVHHFIGGNSLEHAPPSVVHDFIKAQGGHTVLIANNGIAAVKEIRSIRQWSYETFGMERAVEFTVMATPEDLKVNAEYIRMADRYIEVPGGSNNNNYANVDLIIDVAERAGVHAVWAGWGHASENPRLPEGLAASKHKIVFIGPPGSAMRSLGDKISSTIVAQSADVPTMPWSGTGITETVLSEAGYVTVPDRAYMDACVTTVEEGLAKAEQIGWPVMIKASEGGGGKGIRKVEHPDAFKNAYHAVAGEIPGSPIFIMKLAGQARHLEVQLLADQYGNAISLFGRDCSVQRRHQKIIEEAPVTIAKEDTFEQMERAAVRLSKLVGYVSAGTVEYLYSHAEDYFYFLELNPRLQVEHPTTEMVSGVNLPAAQLQVAMGIPLHRIRDIRQLYGVAPNGTSEIDFDMTKPDANQLQRKPRPKGHVVAVRITAENPDAGFKPSSGSLQELNFRSSTNVWGYFSVSTAGGLHEFADSQFGHIFAYGEDRSESRKNMIVALKELSIRGDFRTTVEYLIKLLELEAFKENTITTGWLDSLISNKLTAERPDATLAVVCGAVTKAYLASDACWTEYKRILDKGQVPGRDVLRTVFGIDFIYENVRYSFTATRSSSTVWTLYLNGGSVMVGARPLADGGLLVLLDGKSHSIYWREEVGALRLMVDAKTCLIEQENDPTQLRSPSPGKLVRYLVDSGDHVKAGDQYAEIEVMKMYMPLVASEDGIVQLIKQPGVSLEPGDILGILTLDDPARVKHAKPFEGLLPSMGAPGVVGNKSHQQFNRCLGVLNDILDGFDNQSVMNSTLKEFIEVLHDPQLPYSEVGAILSSLSGRIPSKLEDSIRSAMDIAKAKGPNTEFPAVRVKKLIDHYSQDNILPQDRAMFRTKITALYDVLDRYMSGLKGHETDTIANLLERYEATEKLFGGSIEARVLALREQYKDDLDMAISFVLSHIKVQSKAKLILALLGYVKTSALNVSNPEGRLCKVLQGLAGLEGKSSTSVSLKAREVLILGQMPSYEERLIQMEGVLKNSVSNNYYGESVLGPRTPSAEVLKELSDSRYTVFDVLPAFFNHEDAMVRLAAFEVYIRRAYKAYTLLSIDYEEGDTLDDGEVPTVVTWRFNLGQSHSPPDTPRLTIGESPRRSASVSDLTYMINRHQLQPVRTGAIASFSNVAALAKGFPKVVSMLPAFDAVEFSERYGANSEPPNVVNIALRIFREEDDKLESDWNKEVLSFVNNHTDILARRGVRRVSIMLCRRGQYPVYFTLRDFGGVWNEEQAIRNIEPALAFQLELSRLSNYNLKPCFVEAKQIHIYHAIARENQLDNRFFIRALVRPGRLRGSMSMAEYLISETDRLVTSVLDALEIVSAQHRNADCNHIFMNFVYNLPVEYEDVLAAISGFIERHGKRLWRLHVTGSEIRIVLEDSEGNVTPIRCIIENVSGFIVNYHGYQEITTDKGTTILKSIGDKGPLHLQPVHQAYPTKESLQPKRYQAHLIGTTYVYDFPDLFSKALHNVWVKARMTDPSLVLPKVFVESKELVLDEHDQLAEVDRAPGNNACGMVGWVFTLRTPEFPNGRKAVVVANDITYKIGSFGPQEDQFFFQVTQYARNLGLPRIYLSANSGARIGLAEEAIPLFSVAWNDTAHPEKGIKYLYLTHENQLKLKEKSPDSVRTVEVEEEGEHRHKITDVIGLQDGLGVECLKGSGLIAGETSRAYDDIFTITLVTARSVGIGAYLVRLGERAVQVEGQPIILTGAPALNKVLGREVYTSNLQLGGTQIMFKNGVSHLTASSDLQGATQILEWLAYVPGVKNGALPVRLTSDNWDRDIDYVPPKGPYDPRWFIEGKTDEVSSEWLSGFFDKGSFQETLSGWAQTVVIGRARLGGIPMGVIAVETRTIERVVPADPANPASFEQRIMEAGQVWYPNSAYKTAQAIFDFNREGLPLIIFANWRGFSGGQQDMYDEILKQGSKIVDGLSSYKQPVFVYIVPNGELRGGAWVVLDPSINTEQMEMYADVDARAGVLEPEGIVEIKMRRDKILSLMERLDSTYATLKRDIKDASKSAEERAAATAAAAERENLLQPTYKQIALLYADLHDRTGRMEAKGCAKPAVWKTARRHFYWAVRARVARSAAIARLAEATPDSTYEYRSRLLNSLAAIEATTDHRQVAEALEKLDLSQTVAQLKANHLLRQLIQLTKEDRKATFDGIMRLADNFSDDERNSLLSVLKSGARSPAPPSYTNTPV</sequence>
<dbReference type="SUPFAM" id="SSF56059">
    <property type="entry name" value="Glutathione synthetase ATP-binding domain-like"/>
    <property type="match status" value="1"/>
</dbReference>
<keyword evidence="10 19" id="KW-0067">ATP-binding</keyword>
<keyword evidence="14" id="KW-0206">Cytoskeleton</keyword>
<keyword evidence="13" id="KW-0009">Actin-binding</keyword>
<dbReference type="GO" id="GO:0034314">
    <property type="term" value="P:Arp2/3 complex-mediated actin nucleation"/>
    <property type="evidence" value="ECO:0007669"/>
    <property type="project" value="InterPro"/>
</dbReference>
<keyword evidence="15" id="KW-0092">Biotin</keyword>
<dbReference type="PANTHER" id="PTHR45728">
    <property type="entry name" value="ACETYL-COA CARBOXYLASE, ISOFORM A"/>
    <property type="match status" value="1"/>
</dbReference>
<dbReference type="SMART" id="SM00878">
    <property type="entry name" value="Biotin_carb_C"/>
    <property type="match status" value="1"/>
</dbReference>
<dbReference type="InterPro" id="IPR029045">
    <property type="entry name" value="ClpP/crotonase-like_dom_sf"/>
</dbReference>
<dbReference type="PROSITE" id="PS50975">
    <property type="entry name" value="ATP_GRASP"/>
    <property type="match status" value="1"/>
</dbReference>
<dbReference type="PROSITE" id="PS00867">
    <property type="entry name" value="CPSASE_2"/>
    <property type="match status" value="1"/>
</dbReference>
<dbReference type="PANTHER" id="PTHR45728:SF3">
    <property type="entry name" value="ACETYL-COA CARBOXYLASE"/>
    <property type="match status" value="1"/>
</dbReference>
<evidence type="ECO:0000256" key="18">
    <source>
        <dbReference type="ARBA" id="ARBA00048600"/>
    </source>
</evidence>
<keyword evidence="28" id="KW-1185">Reference proteome</keyword>
<dbReference type="FunFam" id="3.30.470.20:FF:000005">
    <property type="entry name" value="Acetyl-CoA carboxylase 1"/>
    <property type="match status" value="1"/>
</dbReference>
<dbReference type="InterPro" id="IPR005482">
    <property type="entry name" value="Biotin_COase_C"/>
</dbReference>
<dbReference type="Pfam" id="PF04045">
    <property type="entry name" value="P34-Arc"/>
    <property type="match status" value="1"/>
</dbReference>
<comment type="subcellular location">
    <subcellularLocation>
        <location evidence="2">Cytoplasm</location>
        <location evidence="2">Cytoskeleton</location>
    </subcellularLocation>
</comment>